<evidence type="ECO:0000313" key="3">
    <source>
        <dbReference type="Proteomes" id="UP001141552"/>
    </source>
</evidence>
<name>A0A9Q0GFU0_9ROSI</name>
<dbReference type="EMBL" id="JAKUCV010000952">
    <property type="protein sequence ID" value="KAJ4848255.1"/>
    <property type="molecule type" value="Genomic_DNA"/>
</dbReference>
<proteinExistence type="predicted"/>
<gene>
    <name evidence="2" type="ORF">Tsubulata_043087</name>
</gene>
<feature type="compositionally biased region" description="Low complexity" evidence="1">
    <location>
        <begin position="7"/>
        <end position="18"/>
    </location>
</feature>
<reference evidence="2" key="2">
    <citation type="journal article" date="2023" name="Plants (Basel)">
        <title>Annotation of the Turnera subulata (Passifloraceae) Draft Genome Reveals the S-Locus Evolved after the Divergence of Turneroideae from Passifloroideae in a Stepwise Manner.</title>
        <authorList>
            <person name="Henning P.M."/>
            <person name="Roalson E.H."/>
            <person name="Mir W."/>
            <person name="McCubbin A.G."/>
            <person name="Shore J.S."/>
        </authorList>
    </citation>
    <scope>NUCLEOTIDE SEQUENCE</scope>
    <source>
        <strain evidence="2">F60SS</strain>
    </source>
</reference>
<feature type="region of interest" description="Disordered" evidence="1">
    <location>
        <begin position="1"/>
        <end position="27"/>
    </location>
</feature>
<dbReference type="AlphaFoldDB" id="A0A9Q0GFU0"/>
<keyword evidence="3" id="KW-1185">Reference proteome</keyword>
<dbReference type="Proteomes" id="UP001141552">
    <property type="component" value="Unassembled WGS sequence"/>
</dbReference>
<comment type="caution">
    <text evidence="2">The sequence shown here is derived from an EMBL/GenBank/DDBJ whole genome shotgun (WGS) entry which is preliminary data.</text>
</comment>
<evidence type="ECO:0000256" key="1">
    <source>
        <dbReference type="SAM" id="MobiDB-lite"/>
    </source>
</evidence>
<organism evidence="2 3">
    <name type="scientific">Turnera subulata</name>
    <dbReference type="NCBI Taxonomy" id="218843"/>
    <lineage>
        <taxon>Eukaryota</taxon>
        <taxon>Viridiplantae</taxon>
        <taxon>Streptophyta</taxon>
        <taxon>Embryophyta</taxon>
        <taxon>Tracheophyta</taxon>
        <taxon>Spermatophyta</taxon>
        <taxon>Magnoliopsida</taxon>
        <taxon>eudicotyledons</taxon>
        <taxon>Gunneridae</taxon>
        <taxon>Pentapetalae</taxon>
        <taxon>rosids</taxon>
        <taxon>fabids</taxon>
        <taxon>Malpighiales</taxon>
        <taxon>Passifloraceae</taxon>
        <taxon>Turnera</taxon>
    </lineage>
</organism>
<accession>A0A9Q0GFU0</accession>
<protein>
    <submittedName>
        <fullName evidence="2">Uncharacterized protein</fullName>
    </submittedName>
</protein>
<reference evidence="2" key="1">
    <citation type="submission" date="2022-02" db="EMBL/GenBank/DDBJ databases">
        <authorList>
            <person name="Henning P.M."/>
            <person name="McCubbin A.G."/>
            <person name="Shore J.S."/>
        </authorList>
    </citation>
    <scope>NUCLEOTIDE SEQUENCE</scope>
    <source>
        <strain evidence="2">F60SS</strain>
        <tissue evidence="2">Leaves</tissue>
    </source>
</reference>
<evidence type="ECO:0000313" key="2">
    <source>
        <dbReference type="EMBL" id="KAJ4848255.1"/>
    </source>
</evidence>
<sequence>MASPQLPAASPESGSSSGHANPNASDKEALVLGQPEPFNVHGVFKKGERIKYHRVTLPGALEENVKLWVRYDKLYLIGIEMKEEVFSSKPTRGGMKQHFYNHGPGASMYNGSFILTLSMMEKPSSGHGTTTTKNKSSEEAAALYTKVELPGVYGQGVKMWVKSGEVIVNSRDVKVEEVFCSREERKSREIDIGMGSECDPMVLIFAPKLDK</sequence>